<keyword evidence="2" id="KW-1133">Transmembrane helix</keyword>
<accession>A0A2Y9TUW1</accession>
<name>A0A2Y9TUW1_9GAMM</name>
<protein>
    <recommendedName>
        <fullName evidence="5">Lipoprotein</fullName>
    </recommendedName>
</protein>
<gene>
    <name evidence="3" type="ORF">HYN51_01385</name>
</gene>
<dbReference type="AlphaFoldDB" id="A0A2Y9TUW1"/>
<dbReference type="RefSeq" id="WP_108899419.1">
    <property type="nucleotide sequence ID" value="NZ_CP029185.2"/>
</dbReference>
<dbReference type="Proteomes" id="UP000244908">
    <property type="component" value="Chromosome"/>
</dbReference>
<feature type="region of interest" description="Disordered" evidence="1">
    <location>
        <begin position="49"/>
        <end position="90"/>
    </location>
</feature>
<dbReference type="OrthoDB" id="9873415at2"/>
<feature type="transmembrane region" description="Helical" evidence="2">
    <location>
        <begin position="30"/>
        <end position="47"/>
    </location>
</feature>
<dbReference type="PROSITE" id="PS51257">
    <property type="entry name" value="PROKAR_LIPOPROTEIN"/>
    <property type="match status" value="1"/>
</dbReference>
<evidence type="ECO:0008006" key="5">
    <source>
        <dbReference type="Google" id="ProtNLM"/>
    </source>
</evidence>
<keyword evidence="2" id="KW-0812">Transmembrane</keyword>
<evidence type="ECO:0000256" key="1">
    <source>
        <dbReference type="SAM" id="MobiDB-lite"/>
    </source>
</evidence>
<dbReference type="KEGG" id="lpv:HYN51_01385"/>
<organism evidence="3 4">
    <name type="scientific">Limnobaculum parvum</name>
    <dbReference type="NCBI Taxonomy" id="2172103"/>
    <lineage>
        <taxon>Bacteria</taxon>
        <taxon>Pseudomonadati</taxon>
        <taxon>Pseudomonadota</taxon>
        <taxon>Gammaproteobacteria</taxon>
        <taxon>Enterobacterales</taxon>
        <taxon>Budviciaceae</taxon>
        <taxon>Limnobaculum</taxon>
    </lineage>
</organism>
<evidence type="ECO:0000256" key="2">
    <source>
        <dbReference type="SAM" id="Phobius"/>
    </source>
</evidence>
<proteinExistence type="predicted"/>
<feature type="compositionally biased region" description="Basic and acidic residues" evidence="1">
    <location>
        <begin position="79"/>
        <end position="90"/>
    </location>
</feature>
<dbReference type="EMBL" id="CP029185">
    <property type="protein sequence ID" value="AWH87330.1"/>
    <property type="molecule type" value="Genomic_DNA"/>
</dbReference>
<keyword evidence="4" id="KW-1185">Reference proteome</keyword>
<reference evidence="3 4" key="1">
    <citation type="journal article" date="2019" name="Int. J. Syst. Evol. Microbiol.">
        <title>Limnobaculum parvum gen. nov., sp. nov., isolated from a freshwater lake.</title>
        <authorList>
            <person name="Baek C."/>
            <person name="Shin S.K."/>
            <person name="Yi H."/>
        </authorList>
    </citation>
    <scope>NUCLEOTIDE SEQUENCE [LARGE SCALE GENOMIC DNA]</scope>
    <source>
        <strain evidence="3 4">HYN0051</strain>
    </source>
</reference>
<keyword evidence="2" id="KW-0472">Membrane</keyword>
<feature type="compositionally biased region" description="Basic and acidic residues" evidence="1">
    <location>
        <begin position="57"/>
        <end position="72"/>
    </location>
</feature>
<evidence type="ECO:0000313" key="4">
    <source>
        <dbReference type="Proteomes" id="UP000244908"/>
    </source>
</evidence>
<sequence length="90" mass="9902">MKKGLRNSMIGAVCLSMVGCANMDSEDFASSAGMLVALIGITAVVLLSDNDNDSDSDDNRYHYSDKSRDNKNAHHGYHKCRDGRSCYRPK</sequence>
<evidence type="ECO:0000313" key="3">
    <source>
        <dbReference type="EMBL" id="AWH87330.1"/>
    </source>
</evidence>